<gene>
    <name evidence="2" type="ORF">ACFQ07_26740</name>
</gene>
<dbReference type="InterPro" id="IPR028973">
    <property type="entry name" value="PhnB-like"/>
</dbReference>
<dbReference type="SUPFAM" id="SSF54593">
    <property type="entry name" value="Glyoxalase/Bleomycin resistance protein/Dihydroxybiphenyl dioxygenase"/>
    <property type="match status" value="1"/>
</dbReference>
<name>A0ABW3CMW2_9ACTN</name>
<dbReference type="PANTHER" id="PTHR33990:SF1">
    <property type="entry name" value="PROTEIN YJDN"/>
    <property type="match status" value="1"/>
</dbReference>
<reference evidence="3" key="1">
    <citation type="journal article" date="2019" name="Int. J. Syst. Evol. Microbiol.">
        <title>The Global Catalogue of Microorganisms (GCM) 10K type strain sequencing project: providing services to taxonomists for standard genome sequencing and annotation.</title>
        <authorList>
            <consortium name="The Broad Institute Genomics Platform"/>
            <consortium name="The Broad Institute Genome Sequencing Center for Infectious Disease"/>
            <person name="Wu L."/>
            <person name="Ma J."/>
        </authorList>
    </citation>
    <scope>NUCLEOTIDE SEQUENCE [LARGE SCALE GENOMIC DNA]</scope>
    <source>
        <strain evidence="3">JCM 31696</strain>
    </source>
</reference>
<evidence type="ECO:0000259" key="1">
    <source>
        <dbReference type="Pfam" id="PF00903"/>
    </source>
</evidence>
<dbReference type="InterPro" id="IPR029068">
    <property type="entry name" value="Glyas_Bleomycin-R_OHBP_Dase"/>
</dbReference>
<dbReference type="Proteomes" id="UP001597083">
    <property type="component" value="Unassembled WGS sequence"/>
</dbReference>
<sequence length="137" mass="15100">MAAQLNPYITFDGNAREAMEFYRQVFGGELEVNTYGEYGMGDPPDAEKIMHGQLTTERGFVLMGADNPPGMPLNPGNNITIALTGEAADADTLRGYWQQLSEGGTVSMPLEKQMWGDEYGACTDRFGINWMVDFSVE</sequence>
<dbReference type="PANTHER" id="PTHR33990">
    <property type="entry name" value="PROTEIN YJDN-RELATED"/>
    <property type="match status" value="1"/>
</dbReference>
<organism evidence="2 3">
    <name type="scientific">Actinomadura adrarensis</name>
    <dbReference type="NCBI Taxonomy" id="1819600"/>
    <lineage>
        <taxon>Bacteria</taxon>
        <taxon>Bacillati</taxon>
        <taxon>Actinomycetota</taxon>
        <taxon>Actinomycetes</taxon>
        <taxon>Streptosporangiales</taxon>
        <taxon>Thermomonosporaceae</taxon>
        <taxon>Actinomadura</taxon>
    </lineage>
</organism>
<keyword evidence="3" id="KW-1185">Reference proteome</keyword>
<dbReference type="CDD" id="cd06588">
    <property type="entry name" value="PhnB_like"/>
    <property type="match status" value="1"/>
</dbReference>
<evidence type="ECO:0000313" key="3">
    <source>
        <dbReference type="Proteomes" id="UP001597083"/>
    </source>
</evidence>
<dbReference type="EMBL" id="JBHTIR010003831">
    <property type="protein sequence ID" value="MFD0855868.1"/>
    <property type="molecule type" value="Genomic_DNA"/>
</dbReference>
<comment type="caution">
    <text evidence="2">The sequence shown here is derived from an EMBL/GenBank/DDBJ whole genome shotgun (WGS) entry which is preliminary data.</text>
</comment>
<dbReference type="Pfam" id="PF00903">
    <property type="entry name" value="Glyoxalase"/>
    <property type="match status" value="1"/>
</dbReference>
<accession>A0ABW3CMW2</accession>
<feature type="domain" description="Glyoxalase/fosfomycin resistance/dioxygenase" evidence="1">
    <location>
        <begin position="6"/>
        <end position="132"/>
    </location>
</feature>
<dbReference type="InterPro" id="IPR004360">
    <property type="entry name" value="Glyas_Fos-R_dOase_dom"/>
</dbReference>
<proteinExistence type="predicted"/>
<evidence type="ECO:0000313" key="2">
    <source>
        <dbReference type="EMBL" id="MFD0855868.1"/>
    </source>
</evidence>
<protein>
    <submittedName>
        <fullName evidence="2">VOC family protein</fullName>
    </submittedName>
</protein>
<dbReference type="Gene3D" id="3.10.180.10">
    <property type="entry name" value="2,3-Dihydroxybiphenyl 1,2-Dioxygenase, domain 1"/>
    <property type="match status" value="1"/>
</dbReference>